<evidence type="ECO:0000256" key="1">
    <source>
        <dbReference type="SAM" id="MobiDB-lite"/>
    </source>
</evidence>
<feature type="compositionally biased region" description="Basic and acidic residues" evidence="1">
    <location>
        <begin position="67"/>
        <end position="77"/>
    </location>
</feature>
<feature type="region of interest" description="Disordered" evidence="1">
    <location>
        <begin position="1"/>
        <end position="22"/>
    </location>
</feature>
<accession>A0AAV8RT58</accession>
<reference evidence="2 3" key="1">
    <citation type="submission" date="2022-12" db="EMBL/GenBank/DDBJ databases">
        <title>Chromosome-scale assembly of the Ensete ventricosum genome.</title>
        <authorList>
            <person name="Dussert Y."/>
            <person name="Stocks J."/>
            <person name="Wendawek A."/>
            <person name="Woldeyes F."/>
            <person name="Nichols R.A."/>
            <person name="Borrell J.S."/>
        </authorList>
    </citation>
    <scope>NUCLEOTIDE SEQUENCE [LARGE SCALE GENOMIC DNA]</scope>
    <source>
        <strain evidence="3">cv. Maze</strain>
        <tissue evidence="2">Seeds</tissue>
    </source>
</reference>
<keyword evidence="3" id="KW-1185">Reference proteome</keyword>
<evidence type="ECO:0000313" key="3">
    <source>
        <dbReference type="Proteomes" id="UP001222027"/>
    </source>
</evidence>
<organism evidence="2 3">
    <name type="scientific">Ensete ventricosum</name>
    <name type="common">Abyssinian banana</name>
    <name type="synonym">Musa ensete</name>
    <dbReference type="NCBI Taxonomy" id="4639"/>
    <lineage>
        <taxon>Eukaryota</taxon>
        <taxon>Viridiplantae</taxon>
        <taxon>Streptophyta</taxon>
        <taxon>Embryophyta</taxon>
        <taxon>Tracheophyta</taxon>
        <taxon>Spermatophyta</taxon>
        <taxon>Magnoliopsida</taxon>
        <taxon>Liliopsida</taxon>
        <taxon>Zingiberales</taxon>
        <taxon>Musaceae</taxon>
        <taxon>Ensete</taxon>
    </lineage>
</organism>
<dbReference type="AlphaFoldDB" id="A0AAV8RT58"/>
<sequence length="77" mass="8160">MGPTPDSTTWARSDAGPAPHHPFDAVAAELISSVPAHGPPSPPTWRVSVFRASLPSPPLPSNQPTDQSERVQRLQGD</sequence>
<feature type="region of interest" description="Disordered" evidence="1">
    <location>
        <begin position="54"/>
        <end position="77"/>
    </location>
</feature>
<feature type="compositionally biased region" description="Polar residues" evidence="1">
    <location>
        <begin position="1"/>
        <end position="11"/>
    </location>
</feature>
<dbReference type="EMBL" id="JAQQAF010000001">
    <property type="protein sequence ID" value="KAJ8510798.1"/>
    <property type="molecule type" value="Genomic_DNA"/>
</dbReference>
<protein>
    <submittedName>
        <fullName evidence="2">Uncharacterized protein</fullName>
    </submittedName>
</protein>
<proteinExistence type="predicted"/>
<gene>
    <name evidence="2" type="ORF">OPV22_001232</name>
</gene>
<name>A0AAV8RT58_ENSVE</name>
<evidence type="ECO:0000313" key="2">
    <source>
        <dbReference type="EMBL" id="KAJ8510798.1"/>
    </source>
</evidence>
<comment type="caution">
    <text evidence="2">The sequence shown here is derived from an EMBL/GenBank/DDBJ whole genome shotgun (WGS) entry which is preliminary data.</text>
</comment>
<dbReference type="Proteomes" id="UP001222027">
    <property type="component" value="Unassembled WGS sequence"/>
</dbReference>